<gene>
    <name evidence="1" type="ORF">C1SCF055_LOCUS29972</name>
</gene>
<organism evidence="1">
    <name type="scientific">Cladocopium goreaui</name>
    <dbReference type="NCBI Taxonomy" id="2562237"/>
    <lineage>
        <taxon>Eukaryota</taxon>
        <taxon>Sar</taxon>
        <taxon>Alveolata</taxon>
        <taxon>Dinophyceae</taxon>
        <taxon>Suessiales</taxon>
        <taxon>Symbiodiniaceae</taxon>
        <taxon>Cladocopium</taxon>
    </lineage>
</organism>
<feature type="non-terminal residue" evidence="1">
    <location>
        <position position="1"/>
    </location>
</feature>
<dbReference type="EMBL" id="CAMXCT030003379">
    <property type="protein sequence ID" value="CAL4791471.1"/>
    <property type="molecule type" value="Genomic_DNA"/>
</dbReference>
<evidence type="ECO:0000313" key="3">
    <source>
        <dbReference type="Proteomes" id="UP001152797"/>
    </source>
</evidence>
<sequence>VKASDLMLQATKQDDARAGISDHFRCLLKDALTNTHFFISGLDAPCRTTRGTRPGDPLGDLLYNMVMALIMRDARGSMLQMTNAEWIGGPTPCADFPAFEELPRVAFLDLAFVDDCAVATHAPDNDQTEVTLHIIGPGSKARKAALHDQHNAVLDNGWPYICSACGSLLQAFGHLVQQGAAASKEVGHRGTVARQSWGPFYSKSDVSIRTKMAVFRTLTLSRLLYGHGLLLGWARWARWARQARRARQ</sequence>
<keyword evidence="3" id="KW-1185">Reference proteome</keyword>
<protein>
    <submittedName>
        <fullName evidence="2">Nucleolar GTP-binding protein 1</fullName>
    </submittedName>
</protein>
<feature type="non-terminal residue" evidence="1">
    <location>
        <position position="248"/>
    </location>
</feature>
<dbReference type="EMBL" id="CAMXCT020003379">
    <property type="protein sequence ID" value="CAL1157534.1"/>
    <property type="molecule type" value="Genomic_DNA"/>
</dbReference>
<reference evidence="1" key="1">
    <citation type="submission" date="2022-10" db="EMBL/GenBank/DDBJ databases">
        <authorList>
            <person name="Chen Y."/>
            <person name="Dougan E. K."/>
            <person name="Chan C."/>
            <person name="Rhodes N."/>
            <person name="Thang M."/>
        </authorList>
    </citation>
    <scope>NUCLEOTIDE SEQUENCE</scope>
</reference>
<evidence type="ECO:0000313" key="2">
    <source>
        <dbReference type="EMBL" id="CAL4791471.1"/>
    </source>
</evidence>
<name>A0A9P1D5G2_9DINO</name>
<proteinExistence type="predicted"/>
<dbReference type="EMBL" id="CAMXCT010003379">
    <property type="protein sequence ID" value="CAI4004159.1"/>
    <property type="molecule type" value="Genomic_DNA"/>
</dbReference>
<accession>A0A9P1D5G2</accession>
<dbReference type="AlphaFoldDB" id="A0A9P1D5G2"/>
<dbReference type="Proteomes" id="UP001152797">
    <property type="component" value="Unassembled WGS sequence"/>
</dbReference>
<comment type="caution">
    <text evidence="1">The sequence shown here is derived from an EMBL/GenBank/DDBJ whole genome shotgun (WGS) entry which is preliminary data.</text>
</comment>
<evidence type="ECO:0000313" key="1">
    <source>
        <dbReference type="EMBL" id="CAI4004159.1"/>
    </source>
</evidence>
<reference evidence="2 3" key="2">
    <citation type="submission" date="2024-05" db="EMBL/GenBank/DDBJ databases">
        <authorList>
            <person name="Chen Y."/>
            <person name="Shah S."/>
            <person name="Dougan E. K."/>
            <person name="Thang M."/>
            <person name="Chan C."/>
        </authorList>
    </citation>
    <scope>NUCLEOTIDE SEQUENCE [LARGE SCALE GENOMIC DNA]</scope>
</reference>